<dbReference type="WBParaSite" id="jg9930">
    <property type="protein sequence ID" value="jg9930"/>
    <property type="gene ID" value="jg9930"/>
</dbReference>
<dbReference type="Proteomes" id="UP000887574">
    <property type="component" value="Unplaced"/>
</dbReference>
<dbReference type="AlphaFoldDB" id="A0A915EUE9"/>
<evidence type="ECO:0000313" key="1">
    <source>
        <dbReference type="Proteomes" id="UP000887574"/>
    </source>
</evidence>
<sequence>MIQCLLAATMWIMWEEKNLAELMTEIGFGLNQDCGRRKNPSLRLNKECQKIGFKNTKKSCDTISRVAKKENKKHNTKTLKDNIFDVCSASLKDCPKTAEELTQALHPAGLQDRGFNVGKHL</sequence>
<organism evidence="1 2">
    <name type="scientific">Ditylenchus dipsaci</name>
    <dbReference type="NCBI Taxonomy" id="166011"/>
    <lineage>
        <taxon>Eukaryota</taxon>
        <taxon>Metazoa</taxon>
        <taxon>Ecdysozoa</taxon>
        <taxon>Nematoda</taxon>
        <taxon>Chromadorea</taxon>
        <taxon>Rhabditida</taxon>
        <taxon>Tylenchina</taxon>
        <taxon>Tylenchomorpha</taxon>
        <taxon>Sphaerularioidea</taxon>
        <taxon>Anguinidae</taxon>
        <taxon>Anguininae</taxon>
        <taxon>Ditylenchus</taxon>
    </lineage>
</organism>
<accession>A0A915EUE9</accession>
<evidence type="ECO:0000313" key="2">
    <source>
        <dbReference type="WBParaSite" id="jg9930"/>
    </source>
</evidence>
<reference evidence="2" key="1">
    <citation type="submission" date="2022-11" db="UniProtKB">
        <authorList>
            <consortium name="WormBaseParasite"/>
        </authorList>
    </citation>
    <scope>IDENTIFICATION</scope>
</reference>
<proteinExistence type="predicted"/>
<protein>
    <submittedName>
        <fullName evidence="2">Uncharacterized protein</fullName>
    </submittedName>
</protein>
<keyword evidence="1" id="KW-1185">Reference proteome</keyword>
<name>A0A915EUE9_9BILA</name>